<name>A0A8J5N3A7_HOMAM</name>
<organism evidence="6 7">
    <name type="scientific">Homarus americanus</name>
    <name type="common">American lobster</name>
    <dbReference type="NCBI Taxonomy" id="6706"/>
    <lineage>
        <taxon>Eukaryota</taxon>
        <taxon>Metazoa</taxon>
        <taxon>Ecdysozoa</taxon>
        <taxon>Arthropoda</taxon>
        <taxon>Crustacea</taxon>
        <taxon>Multicrustacea</taxon>
        <taxon>Malacostraca</taxon>
        <taxon>Eumalacostraca</taxon>
        <taxon>Eucarida</taxon>
        <taxon>Decapoda</taxon>
        <taxon>Pleocyemata</taxon>
        <taxon>Astacidea</taxon>
        <taxon>Nephropoidea</taxon>
        <taxon>Nephropidae</taxon>
        <taxon>Homarus</taxon>
    </lineage>
</organism>
<dbReference type="InterPro" id="IPR009057">
    <property type="entry name" value="Homeodomain-like_sf"/>
</dbReference>
<feature type="region of interest" description="Disordered" evidence="4">
    <location>
        <begin position="116"/>
        <end position="176"/>
    </location>
</feature>
<dbReference type="InterPro" id="IPR052600">
    <property type="entry name" value="Nuc_rcpt_coact/corep"/>
</dbReference>
<dbReference type="EMBL" id="JAHLQT010010484">
    <property type="protein sequence ID" value="KAG7172588.1"/>
    <property type="molecule type" value="Genomic_DNA"/>
</dbReference>
<dbReference type="InterPro" id="IPR012677">
    <property type="entry name" value="Nucleotide-bd_a/b_plait_sf"/>
</dbReference>
<dbReference type="GO" id="GO:0005634">
    <property type="term" value="C:nucleus"/>
    <property type="evidence" value="ECO:0007669"/>
    <property type="project" value="UniProtKB-SubCell"/>
</dbReference>
<sequence>MSRGRDRGRRRTRSRSRSRSRSRGRNNSPGRRGVSDVTSDPKTVNARIFVGSINVSMTREMLEEYFSKYGKVVGVSITRNKFGFVQFADEDEATACLSTGSTAYIKGHRVDVKPAKFGGGMGMGPPPGARRRLGNSREKSPLQGRGEEDYYTEYYGRGTRSGSRERDRDSRGQADYEDMFDDYYRGYYQRYEDTYQQHPEAPEVDGRPPPAPVPAYPSYSEPIDPLDPNRPNDVEIVVPNKMQRDYAENIEAQLKSLNMIVDLLFPPPDIPPSQVLTDLSQRRCLYAIFVTGDNENHRSLTLNILHSTPQEHRNMPVDDALRLIEQNFGEYVKKARQRNIREVVPRDIRNLLHDLLEMRPLSMGDLDKLIKYLKERQSVLVDDQIEQKRETAAVMEVQPQGHMRPPRTRANRPEVITRRTRIVEYHEARKRIREVSRLLGISRDTVRLWVRRHQEEDHVLTRP</sequence>
<feature type="compositionally biased region" description="Basic and acidic residues" evidence="4">
    <location>
        <begin position="162"/>
        <end position="174"/>
    </location>
</feature>
<dbReference type="Gene3D" id="1.10.10.10">
    <property type="entry name" value="Winged helix-like DNA-binding domain superfamily/Winged helix DNA-binding domain"/>
    <property type="match status" value="1"/>
</dbReference>
<dbReference type="SUPFAM" id="SSF54928">
    <property type="entry name" value="RNA-binding domain, RBD"/>
    <property type="match status" value="1"/>
</dbReference>
<dbReference type="PANTHER" id="PTHR23295">
    <property type="entry name" value="NUCLEAR RECEPTOR COACTIVATOR 5-RELATED"/>
    <property type="match status" value="1"/>
</dbReference>
<dbReference type="InterPro" id="IPR036621">
    <property type="entry name" value="Anticodon-bd_dom_sf"/>
</dbReference>
<evidence type="ECO:0000259" key="5">
    <source>
        <dbReference type="PROSITE" id="PS50102"/>
    </source>
</evidence>
<dbReference type="InterPro" id="IPR035979">
    <property type="entry name" value="RBD_domain_sf"/>
</dbReference>
<dbReference type="PROSITE" id="PS50102">
    <property type="entry name" value="RRM"/>
    <property type="match status" value="1"/>
</dbReference>
<dbReference type="Pfam" id="PF00076">
    <property type="entry name" value="RRM_1"/>
    <property type="match status" value="1"/>
</dbReference>
<dbReference type="PANTHER" id="PTHR23295:SF6">
    <property type="entry name" value="NEOSIN, ISOFORM A"/>
    <property type="match status" value="1"/>
</dbReference>
<dbReference type="Pfam" id="PF13384">
    <property type="entry name" value="HTH_23"/>
    <property type="match status" value="1"/>
</dbReference>
<evidence type="ECO:0000256" key="2">
    <source>
        <dbReference type="ARBA" id="ARBA00022884"/>
    </source>
</evidence>
<dbReference type="AlphaFoldDB" id="A0A8J5N3A7"/>
<feature type="compositionally biased region" description="Basic and acidic residues" evidence="4">
    <location>
        <begin position="135"/>
        <end position="148"/>
    </location>
</feature>
<feature type="region of interest" description="Disordered" evidence="4">
    <location>
        <begin position="199"/>
        <end position="231"/>
    </location>
</feature>
<keyword evidence="7" id="KW-1185">Reference proteome</keyword>
<evidence type="ECO:0000313" key="7">
    <source>
        <dbReference type="Proteomes" id="UP000747542"/>
    </source>
</evidence>
<accession>A0A8J5N3A7</accession>
<comment type="subcellular location">
    <subcellularLocation>
        <location evidence="1">Nucleus</location>
    </subcellularLocation>
</comment>
<feature type="domain" description="RRM" evidence="5">
    <location>
        <begin position="46"/>
        <end position="117"/>
    </location>
</feature>
<dbReference type="InterPro" id="IPR000504">
    <property type="entry name" value="RRM_dom"/>
</dbReference>
<dbReference type="Gene3D" id="3.40.50.800">
    <property type="entry name" value="Anticodon-binding domain"/>
    <property type="match status" value="1"/>
</dbReference>
<dbReference type="GO" id="GO:0003723">
    <property type="term" value="F:RNA binding"/>
    <property type="evidence" value="ECO:0007669"/>
    <property type="project" value="UniProtKB-UniRule"/>
</dbReference>
<feature type="region of interest" description="Disordered" evidence="4">
    <location>
        <begin position="1"/>
        <end position="39"/>
    </location>
</feature>
<evidence type="ECO:0000256" key="4">
    <source>
        <dbReference type="SAM" id="MobiDB-lite"/>
    </source>
</evidence>
<dbReference type="SUPFAM" id="SSF46689">
    <property type="entry name" value="Homeodomain-like"/>
    <property type="match status" value="1"/>
</dbReference>
<dbReference type="Gene3D" id="3.30.70.330">
    <property type="match status" value="1"/>
</dbReference>
<dbReference type="SUPFAM" id="SSF52954">
    <property type="entry name" value="Class II aaRS ABD-related"/>
    <property type="match status" value="1"/>
</dbReference>
<dbReference type="InterPro" id="IPR036388">
    <property type="entry name" value="WH-like_DNA-bd_sf"/>
</dbReference>
<gene>
    <name evidence="6" type="primary">Ncoa5-L1</name>
    <name evidence="6" type="ORF">Hamer_G006796</name>
</gene>
<keyword evidence="6" id="KW-0675">Receptor</keyword>
<keyword evidence="2 3" id="KW-0694">RNA-binding</keyword>
<feature type="compositionally biased region" description="Basic residues" evidence="4">
    <location>
        <begin position="1"/>
        <end position="24"/>
    </location>
</feature>
<reference evidence="6" key="1">
    <citation type="journal article" date="2021" name="Sci. Adv.">
        <title>The American lobster genome reveals insights on longevity, neural, and immune adaptations.</title>
        <authorList>
            <person name="Polinski J.M."/>
            <person name="Zimin A.V."/>
            <person name="Clark K.F."/>
            <person name="Kohn A.B."/>
            <person name="Sadowski N."/>
            <person name="Timp W."/>
            <person name="Ptitsyn A."/>
            <person name="Khanna P."/>
            <person name="Romanova D.Y."/>
            <person name="Williams P."/>
            <person name="Greenwood S.J."/>
            <person name="Moroz L.L."/>
            <person name="Walt D.R."/>
            <person name="Bodnar A.G."/>
        </authorList>
    </citation>
    <scope>NUCLEOTIDE SEQUENCE</scope>
    <source>
        <strain evidence="6">GMGI-L3</strain>
    </source>
</reference>
<evidence type="ECO:0000313" key="6">
    <source>
        <dbReference type="EMBL" id="KAG7172588.1"/>
    </source>
</evidence>
<evidence type="ECO:0000256" key="3">
    <source>
        <dbReference type="PROSITE-ProRule" id="PRU00176"/>
    </source>
</evidence>
<proteinExistence type="predicted"/>
<dbReference type="Proteomes" id="UP000747542">
    <property type="component" value="Unassembled WGS sequence"/>
</dbReference>
<comment type="caution">
    <text evidence="6">The sequence shown here is derived from an EMBL/GenBank/DDBJ whole genome shotgun (WGS) entry which is preliminary data.</text>
</comment>
<protein>
    <submittedName>
        <fullName evidence="6">Nuclear receptor coactivator 5-like 1</fullName>
    </submittedName>
</protein>
<evidence type="ECO:0000256" key="1">
    <source>
        <dbReference type="ARBA" id="ARBA00004123"/>
    </source>
</evidence>
<dbReference type="SMART" id="SM00360">
    <property type="entry name" value="RRM"/>
    <property type="match status" value="1"/>
</dbReference>